<keyword evidence="2" id="KW-0472">Membrane</keyword>
<evidence type="ECO:0000313" key="4">
    <source>
        <dbReference type="Proteomes" id="UP001153069"/>
    </source>
</evidence>
<evidence type="ECO:0000256" key="1">
    <source>
        <dbReference type="SAM" id="MobiDB-lite"/>
    </source>
</evidence>
<reference evidence="3" key="1">
    <citation type="submission" date="2020-06" db="EMBL/GenBank/DDBJ databases">
        <authorList>
            <consortium name="Plant Systems Biology data submission"/>
        </authorList>
    </citation>
    <scope>NUCLEOTIDE SEQUENCE</scope>
    <source>
        <strain evidence="3">D6</strain>
    </source>
</reference>
<gene>
    <name evidence="3" type="ORF">SEMRO_1078_G238760.1</name>
</gene>
<evidence type="ECO:0000256" key="2">
    <source>
        <dbReference type="SAM" id="Phobius"/>
    </source>
</evidence>
<sequence>MVIPSLLRRPREGLPRGGSSTLQDPLMSTSTSSSSSSSRPTASDTSASSSSHHDSIMRRQEQRAAQSERLQAVMDSSDSDPDEGDDVHSDPSMWIDIVPNEQQAPEQLEDSSRRTRPYGSDCLPSTPTIRIPIPSLLVDCVTFCFDWTYAAVEIWAEVLSAPPFPLSTLHKVSIVLLGVERIRDNLDHSALVVLLMNHHPSSSSVETWSSSIPQYIVWGIPGIVALLSVSFVLTLQLSWGHQEEAVIATALILLIFLEALLPLFILGCTSMFLFQQVSWETGLVLLVMVWLGSTFCAHCIRRMLYQSLGHG</sequence>
<feature type="compositionally biased region" description="Low complexity" evidence="1">
    <location>
        <begin position="28"/>
        <end position="50"/>
    </location>
</feature>
<feature type="transmembrane region" description="Helical" evidence="2">
    <location>
        <begin position="215"/>
        <end position="235"/>
    </location>
</feature>
<dbReference type="AlphaFoldDB" id="A0A9N8EGW9"/>
<dbReference type="EMBL" id="CAICTM010001076">
    <property type="protein sequence ID" value="CAB9520155.1"/>
    <property type="molecule type" value="Genomic_DNA"/>
</dbReference>
<evidence type="ECO:0008006" key="5">
    <source>
        <dbReference type="Google" id="ProtNLM"/>
    </source>
</evidence>
<proteinExistence type="predicted"/>
<dbReference type="Proteomes" id="UP001153069">
    <property type="component" value="Unassembled WGS sequence"/>
</dbReference>
<feature type="compositionally biased region" description="Basic and acidic residues" evidence="1">
    <location>
        <begin position="51"/>
        <end position="62"/>
    </location>
</feature>
<comment type="caution">
    <text evidence="3">The sequence shown here is derived from an EMBL/GenBank/DDBJ whole genome shotgun (WGS) entry which is preliminary data.</text>
</comment>
<accession>A0A9N8EGW9</accession>
<evidence type="ECO:0000313" key="3">
    <source>
        <dbReference type="EMBL" id="CAB9520155.1"/>
    </source>
</evidence>
<feature type="region of interest" description="Disordered" evidence="1">
    <location>
        <begin position="1"/>
        <end position="92"/>
    </location>
</feature>
<keyword evidence="2" id="KW-0812">Transmembrane</keyword>
<name>A0A9N8EGW9_9STRA</name>
<protein>
    <recommendedName>
        <fullName evidence="5">Transmembrane protein</fullName>
    </recommendedName>
</protein>
<feature type="transmembrane region" description="Helical" evidence="2">
    <location>
        <begin position="281"/>
        <end position="300"/>
    </location>
</feature>
<organism evidence="3 4">
    <name type="scientific">Seminavis robusta</name>
    <dbReference type="NCBI Taxonomy" id="568900"/>
    <lineage>
        <taxon>Eukaryota</taxon>
        <taxon>Sar</taxon>
        <taxon>Stramenopiles</taxon>
        <taxon>Ochrophyta</taxon>
        <taxon>Bacillariophyta</taxon>
        <taxon>Bacillariophyceae</taxon>
        <taxon>Bacillariophycidae</taxon>
        <taxon>Naviculales</taxon>
        <taxon>Naviculaceae</taxon>
        <taxon>Seminavis</taxon>
    </lineage>
</organism>
<feature type="region of interest" description="Disordered" evidence="1">
    <location>
        <begin position="101"/>
        <end position="120"/>
    </location>
</feature>
<feature type="compositionally biased region" description="Low complexity" evidence="1">
    <location>
        <begin position="63"/>
        <end position="76"/>
    </location>
</feature>
<feature type="transmembrane region" description="Helical" evidence="2">
    <location>
        <begin position="247"/>
        <end position="275"/>
    </location>
</feature>
<keyword evidence="2" id="KW-1133">Transmembrane helix</keyword>
<keyword evidence="4" id="KW-1185">Reference proteome</keyword>